<dbReference type="PROSITE" id="PS50043">
    <property type="entry name" value="HTH_LUXR_2"/>
    <property type="match status" value="1"/>
</dbReference>
<keyword evidence="2" id="KW-0238">DNA-binding</keyword>
<dbReference type="Gene3D" id="3.30.450.20">
    <property type="entry name" value="PAS domain"/>
    <property type="match status" value="1"/>
</dbReference>
<dbReference type="PRINTS" id="PR00038">
    <property type="entry name" value="HTHLUXR"/>
</dbReference>
<dbReference type="CDD" id="cd06170">
    <property type="entry name" value="LuxR_C_like"/>
    <property type="match status" value="1"/>
</dbReference>
<evidence type="ECO:0000313" key="6">
    <source>
        <dbReference type="Proteomes" id="UP001304671"/>
    </source>
</evidence>
<dbReference type="SMART" id="SM00421">
    <property type="entry name" value="HTH_LUXR"/>
    <property type="match status" value="1"/>
</dbReference>
<accession>A0ABU5QJN8</accession>
<dbReference type="SUPFAM" id="SSF46894">
    <property type="entry name" value="C-terminal effector domain of the bipartite response regulators"/>
    <property type="match status" value="1"/>
</dbReference>
<feature type="domain" description="HTH luxR-type" evidence="4">
    <location>
        <begin position="195"/>
        <end position="260"/>
    </location>
</feature>
<comment type="caution">
    <text evidence="5">The sequence shown here is derived from an EMBL/GenBank/DDBJ whole genome shotgun (WGS) entry which is preliminary data.</text>
</comment>
<gene>
    <name evidence="5" type="ORF">VB264_05725</name>
</gene>
<dbReference type="InterPro" id="IPR000792">
    <property type="entry name" value="Tscrpt_reg_LuxR_C"/>
</dbReference>
<dbReference type="InterPro" id="IPR036388">
    <property type="entry name" value="WH-like_DNA-bd_sf"/>
</dbReference>
<proteinExistence type="predicted"/>
<name>A0ABU5QJN8_9BACT</name>
<organism evidence="5 6">
    <name type="scientific">Arcicella aquatica</name>
    <dbReference type="NCBI Taxonomy" id="217141"/>
    <lineage>
        <taxon>Bacteria</taxon>
        <taxon>Pseudomonadati</taxon>
        <taxon>Bacteroidota</taxon>
        <taxon>Cytophagia</taxon>
        <taxon>Cytophagales</taxon>
        <taxon>Flectobacillaceae</taxon>
        <taxon>Arcicella</taxon>
    </lineage>
</organism>
<protein>
    <submittedName>
        <fullName evidence="5">LuxR C-terminal-related transcriptional regulator</fullName>
    </submittedName>
</protein>
<dbReference type="Pfam" id="PF00196">
    <property type="entry name" value="GerE"/>
    <property type="match status" value="1"/>
</dbReference>
<dbReference type="Proteomes" id="UP001304671">
    <property type="component" value="Unassembled WGS sequence"/>
</dbReference>
<evidence type="ECO:0000256" key="2">
    <source>
        <dbReference type="ARBA" id="ARBA00023125"/>
    </source>
</evidence>
<evidence type="ECO:0000313" key="5">
    <source>
        <dbReference type="EMBL" id="MEA5257278.1"/>
    </source>
</evidence>
<dbReference type="EMBL" id="JAYFUL010000006">
    <property type="protein sequence ID" value="MEA5257278.1"/>
    <property type="molecule type" value="Genomic_DNA"/>
</dbReference>
<keyword evidence="1" id="KW-0805">Transcription regulation</keyword>
<dbReference type="PROSITE" id="PS00622">
    <property type="entry name" value="HTH_LUXR_1"/>
    <property type="match status" value="1"/>
</dbReference>
<dbReference type="InterPro" id="IPR016032">
    <property type="entry name" value="Sig_transdc_resp-reg_C-effctor"/>
</dbReference>
<dbReference type="RefSeq" id="WP_323247550.1">
    <property type="nucleotide sequence ID" value="NZ_JAYFUL010000006.1"/>
</dbReference>
<evidence type="ECO:0000256" key="3">
    <source>
        <dbReference type="ARBA" id="ARBA00023163"/>
    </source>
</evidence>
<dbReference type="PANTHER" id="PTHR44688">
    <property type="entry name" value="DNA-BINDING TRANSCRIPTIONAL ACTIVATOR DEVR_DOSR"/>
    <property type="match status" value="1"/>
</dbReference>
<keyword evidence="6" id="KW-1185">Reference proteome</keyword>
<reference evidence="5 6" key="1">
    <citation type="submission" date="2023-12" db="EMBL/GenBank/DDBJ databases">
        <title>Novel species of the genus Arcicella isolated from rivers.</title>
        <authorList>
            <person name="Lu H."/>
        </authorList>
    </citation>
    <scope>NUCLEOTIDE SEQUENCE [LARGE SCALE GENOMIC DNA]</scope>
    <source>
        <strain evidence="5 6">LMG 21963</strain>
    </source>
</reference>
<keyword evidence="3" id="KW-0804">Transcription</keyword>
<evidence type="ECO:0000256" key="1">
    <source>
        <dbReference type="ARBA" id="ARBA00023015"/>
    </source>
</evidence>
<dbReference type="Gene3D" id="1.10.10.10">
    <property type="entry name" value="Winged helix-like DNA-binding domain superfamily/Winged helix DNA-binding domain"/>
    <property type="match status" value="1"/>
</dbReference>
<evidence type="ECO:0000259" key="4">
    <source>
        <dbReference type="PROSITE" id="PS50043"/>
    </source>
</evidence>
<sequence length="262" mass="30100">MTEEQQHITTTYITLLNQQQFVEEELDYAILEKHKPLLHTLARLGNSGVSVFDSFRKEHVFYSPNFSSLLGYDLAQIEVKDYIFLDTKIHPKDLMELTRNGISLLKLFFAFSKEQKTDYKLINEYRILNAEDKYIRVVEQHQILELDAYGNMWLSLSIIDVSPNQEINEGLKSQLLNFRTGKIIPFLKDDHKGVVEEPSVALSQREIQILHLVKDGFLSKEISDKLAISVHTVNTHRQRVLGKLGANNSLEAIVFASKLGLI</sequence>
<dbReference type="PANTHER" id="PTHR44688:SF16">
    <property type="entry name" value="DNA-BINDING TRANSCRIPTIONAL ACTIVATOR DEVR_DOSR"/>
    <property type="match status" value="1"/>
</dbReference>